<dbReference type="Pfam" id="PF00564">
    <property type="entry name" value="PB1"/>
    <property type="match status" value="1"/>
</dbReference>
<dbReference type="InterPro" id="IPR044517">
    <property type="entry name" value="PHOX1-4"/>
</dbReference>
<feature type="compositionally biased region" description="Basic and acidic residues" evidence="5">
    <location>
        <begin position="7"/>
        <end position="17"/>
    </location>
</feature>
<evidence type="ECO:0000313" key="7">
    <source>
        <dbReference type="Proteomes" id="UP000694853"/>
    </source>
</evidence>
<dbReference type="SUPFAM" id="SSF48452">
    <property type="entry name" value="TPR-like"/>
    <property type="match status" value="1"/>
</dbReference>
<reference evidence="8" key="2">
    <citation type="submission" date="2025-08" db="UniProtKB">
        <authorList>
            <consortium name="RefSeq"/>
        </authorList>
    </citation>
    <scope>IDENTIFICATION</scope>
    <source>
        <tissue evidence="8">Young leaves</tissue>
    </source>
</reference>
<reference evidence="7" key="1">
    <citation type="journal article" date="2019" name="Toxins">
        <title>Detection of Abrin-Like and Prepropulchellin-Like Toxin Genes and Transcripts Using Whole Genome Sequencing and Full-Length Transcript Sequencing of Abrus precatorius.</title>
        <authorList>
            <person name="Hovde B.T."/>
            <person name="Daligault H.E."/>
            <person name="Hanschen E.R."/>
            <person name="Kunde Y.A."/>
            <person name="Johnson M.B."/>
            <person name="Starkenburg S.R."/>
            <person name="Johnson S.L."/>
        </authorList>
    </citation>
    <scope>NUCLEOTIDE SEQUENCE [LARGE SCALE GENOMIC DNA]</scope>
</reference>
<evidence type="ECO:0000259" key="6">
    <source>
        <dbReference type="PROSITE" id="PS51745"/>
    </source>
</evidence>
<keyword evidence="2" id="KW-0677">Repeat</keyword>
<dbReference type="SMART" id="SM00666">
    <property type="entry name" value="PB1"/>
    <property type="match status" value="1"/>
</dbReference>
<accession>A0A8B8JJR5</accession>
<name>A0A8B8JJR5_ABRPR</name>
<keyword evidence="7" id="KW-1185">Reference proteome</keyword>
<feature type="repeat" description="TPR" evidence="4">
    <location>
        <begin position="36"/>
        <end position="69"/>
    </location>
</feature>
<dbReference type="Gene3D" id="1.25.40.10">
    <property type="entry name" value="Tetratricopeptide repeat domain"/>
    <property type="match status" value="1"/>
</dbReference>
<dbReference type="SUPFAM" id="SSF54277">
    <property type="entry name" value="CAD &amp; PB1 domains"/>
    <property type="match status" value="1"/>
</dbReference>
<dbReference type="KEGG" id="aprc:113846932"/>
<comment type="subunit">
    <text evidence="1">Homodimers and heterodimers.</text>
</comment>
<gene>
    <name evidence="8" type="primary">LOC113846932</name>
</gene>
<dbReference type="GeneID" id="113846932"/>
<evidence type="ECO:0000256" key="2">
    <source>
        <dbReference type="ARBA" id="ARBA00022737"/>
    </source>
</evidence>
<evidence type="ECO:0000313" key="8">
    <source>
        <dbReference type="RefSeq" id="XP_027331499.1"/>
    </source>
</evidence>
<evidence type="ECO:0000256" key="4">
    <source>
        <dbReference type="PROSITE-ProRule" id="PRU00339"/>
    </source>
</evidence>
<feature type="domain" description="PB1" evidence="6">
    <location>
        <begin position="254"/>
        <end position="331"/>
    </location>
</feature>
<dbReference type="RefSeq" id="XP_027331499.1">
    <property type="nucleotide sequence ID" value="XM_027475698.1"/>
</dbReference>
<dbReference type="PANTHER" id="PTHR46183:SF16">
    <property type="entry name" value="PROTEIN PHOX3"/>
    <property type="match status" value="1"/>
</dbReference>
<dbReference type="OrthoDB" id="2942533at2759"/>
<dbReference type="InterPro" id="IPR011990">
    <property type="entry name" value="TPR-like_helical_dom_sf"/>
</dbReference>
<feature type="repeat" description="TPR" evidence="4">
    <location>
        <begin position="110"/>
        <end position="143"/>
    </location>
</feature>
<protein>
    <submittedName>
        <fullName evidence="8">Protein PHOX1 isoform X1</fullName>
    </submittedName>
</protein>
<dbReference type="InterPro" id="IPR019734">
    <property type="entry name" value="TPR_rpt"/>
</dbReference>
<dbReference type="PROSITE" id="PS51745">
    <property type="entry name" value="PB1"/>
    <property type="match status" value="1"/>
</dbReference>
<dbReference type="AlphaFoldDB" id="A0A8B8JJR5"/>
<dbReference type="InterPro" id="IPR000270">
    <property type="entry name" value="PB1_dom"/>
</dbReference>
<dbReference type="SMART" id="SM00028">
    <property type="entry name" value="TPR"/>
    <property type="match status" value="3"/>
</dbReference>
<dbReference type="PANTHER" id="PTHR46183">
    <property type="entry name" value="PROTEIN CLMP1"/>
    <property type="match status" value="1"/>
</dbReference>
<dbReference type="CDD" id="cd05992">
    <property type="entry name" value="PB1"/>
    <property type="match status" value="1"/>
</dbReference>
<feature type="region of interest" description="Disordered" evidence="5">
    <location>
        <begin position="1"/>
        <end position="22"/>
    </location>
</feature>
<dbReference type="InterPro" id="IPR053793">
    <property type="entry name" value="PB1-like"/>
</dbReference>
<dbReference type="Gene3D" id="3.10.20.90">
    <property type="entry name" value="Phosphatidylinositol 3-kinase Catalytic Subunit, Chain A, domain 1"/>
    <property type="match status" value="1"/>
</dbReference>
<evidence type="ECO:0000256" key="1">
    <source>
        <dbReference type="ARBA" id="ARBA00011726"/>
    </source>
</evidence>
<keyword evidence="3 4" id="KW-0802">TPR repeat</keyword>
<proteinExistence type="predicted"/>
<organism evidence="7 8">
    <name type="scientific">Abrus precatorius</name>
    <name type="common">Indian licorice</name>
    <name type="synonym">Glycine abrus</name>
    <dbReference type="NCBI Taxonomy" id="3816"/>
    <lineage>
        <taxon>Eukaryota</taxon>
        <taxon>Viridiplantae</taxon>
        <taxon>Streptophyta</taxon>
        <taxon>Embryophyta</taxon>
        <taxon>Tracheophyta</taxon>
        <taxon>Spermatophyta</taxon>
        <taxon>Magnoliopsida</taxon>
        <taxon>eudicotyledons</taxon>
        <taxon>Gunneridae</taxon>
        <taxon>Pentapetalae</taxon>
        <taxon>rosids</taxon>
        <taxon>fabids</taxon>
        <taxon>Fabales</taxon>
        <taxon>Fabaceae</taxon>
        <taxon>Papilionoideae</taxon>
        <taxon>50 kb inversion clade</taxon>
        <taxon>NPAAA clade</taxon>
        <taxon>indigoferoid/millettioid clade</taxon>
        <taxon>Abreae</taxon>
        <taxon>Abrus</taxon>
    </lineage>
</organism>
<dbReference type="PROSITE" id="PS50005">
    <property type="entry name" value="TPR"/>
    <property type="match status" value="2"/>
</dbReference>
<evidence type="ECO:0000256" key="3">
    <source>
        <dbReference type="ARBA" id="ARBA00022803"/>
    </source>
</evidence>
<sequence length="708" mass="81123">MGKKKKQLGDTREDSKDGVSYPRAYDNDTMVFISMSRELKNEGNKLFQKRDLEGAILKYEKALNLLPRNHIDVSYLRSNMAACYMQMGLSEYPRAIHECDLALDVTPKYSKALLKRARCYEALNRLDLALRDVNTVVKMEPNNVMALEISNKVKKALEEKGLQVNDTIIELPPDYVEPPSTLPLVKFTRKKKGSKEEEKAPDNKILEKQAEDSVVVIEKSSKKKKAKEKNDEKKADIKEVIEERCTGRREDVPKKTAKLIFGDDIRCAEMPNNCSLFQLREVIHDRFAGLGAVLVKYRDQEGDLVTITSDDELRWAQKESHGSIRLYIVEATPQQDPFFEKLKVKEGEMVGINDAIENGCVRKAKDIISSCCVEDWIIQFAKLFKNHVGFESDRYLDFHELGMKLYSEALEETVTSEEAQGLFDMAEDKFQEMTALALFNWGNVHMSMARKKVYFTEDSSKDYVCEQIKSSYEWAQKEYAKAGEKYEAAIKVKSDFYEGFLALGQQQFEQAKLSWCHALSSNVDLLTWPSTEVLQLYNNAEDNMEKGMQIWEESEEQHLCKASNSNDVRLHLQTMGLDGLFKNISSDEIASQEANMRSQINLLWGTMLYERSIVEFKLGLPIWHESLEVAVEKFELAGASPTDIAVILKNHCSNNTAVDGLAFKIDEIVQAWNDMYKAKKWQSGVPSFRLEPLFRRRVSKIYHAFELA</sequence>
<evidence type="ECO:0000256" key="5">
    <source>
        <dbReference type="SAM" id="MobiDB-lite"/>
    </source>
</evidence>
<dbReference type="Proteomes" id="UP000694853">
    <property type="component" value="Unplaced"/>
</dbReference>